<evidence type="ECO:0000313" key="1">
    <source>
        <dbReference type="EMBL" id="VVB06273.1"/>
    </source>
</evidence>
<dbReference type="AlphaFoldDB" id="A0A565BXZ9"/>
<dbReference type="Proteomes" id="UP000489600">
    <property type="component" value="Unassembled WGS sequence"/>
</dbReference>
<gene>
    <name evidence="1" type="ORF">ANE_LOCUS16717</name>
</gene>
<proteinExistence type="predicted"/>
<comment type="caution">
    <text evidence="1">The sequence shown here is derived from an EMBL/GenBank/DDBJ whole genome shotgun (WGS) entry which is preliminary data.</text>
</comment>
<dbReference type="EMBL" id="CABITT030000005">
    <property type="protein sequence ID" value="VVB06273.1"/>
    <property type="molecule type" value="Genomic_DNA"/>
</dbReference>
<sequence>MVTACAITLKDCNIIDVECFALHRFCWEGTIIWNVVLSRNGSTMPTMKNPTSGIVSSHGQLTMEVLNHAVIQWGRVQEQNAEVTSEVPSPFKHESYYKKLFSLCGMTCARAQLDSKLFHSDYTKKGWFEVDPRRIVLK</sequence>
<protein>
    <submittedName>
        <fullName evidence="1">Uncharacterized protein</fullName>
    </submittedName>
</protein>
<reference evidence="1" key="1">
    <citation type="submission" date="2019-07" db="EMBL/GenBank/DDBJ databases">
        <authorList>
            <person name="Dittberner H."/>
        </authorList>
    </citation>
    <scope>NUCLEOTIDE SEQUENCE [LARGE SCALE GENOMIC DNA]</scope>
</reference>
<evidence type="ECO:0000313" key="2">
    <source>
        <dbReference type="Proteomes" id="UP000489600"/>
    </source>
</evidence>
<keyword evidence="2" id="KW-1185">Reference proteome</keyword>
<accession>A0A565BXZ9</accession>
<name>A0A565BXZ9_9BRAS</name>
<organism evidence="1 2">
    <name type="scientific">Arabis nemorensis</name>
    <dbReference type="NCBI Taxonomy" id="586526"/>
    <lineage>
        <taxon>Eukaryota</taxon>
        <taxon>Viridiplantae</taxon>
        <taxon>Streptophyta</taxon>
        <taxon>Embryophyta</taxon>
        <taxon>Tracheophyta</taxon>
        <taxon>Spermatophyta</taxon>
        <taxon>Magnoliopsida</taxon>
        <taxon>eudicotyledons</taxon>
        <taxon>Gunneridae</taxon>
        <taxon>Pentapetalae</taxon>
        <taxon>rosids</taxon>
        <taxon>malvids</taxon>
        <taxon>Brassicales</taxon>
        <taxon>Brassicaceae</taxon>
        <taxon>Arabideae</taxon>
        <taxon>Arabis</taxon>
    </lineage>
</organism>